<sequence>MFWPTSHTWLSPHPGYIEATAGGGMEIRILGPVEAVIDGRPIAIKGPKACTLLAILAMYTDRTVSLDELVDALWDEDPPEQARSSLYTHISALRRAIAGGAASLRRSSGGYQLAAPEDQVDLHVFTRDAAAGRAALADGDLEEAASRLTAALALWRGPALGGARGTWAEGERARLRQSQLTALEDWAEAHLAMERGEAVIPALTAAVGEHPLRERLRGQLMLALHHTGRQAEALACYHEGRQALLEDLGVDPGPALRSVHERILRTEPKSPARVPAETASRPSQLPRNIADFTGRTAQAGHLVRQLTETSDTLRVCAVFGQPGAGKSTLTTHVAHAVRTHFRDGQLYANLRGVHAVPADTGEVLAGFLRALGVAKTAIPDDTDERARLYRSLLAERRVLVLLDDARDERQVRPLLPGGNSCAVLVSSRERMGALDGAVHTHLPVLDDDEALELLNRVVGDERVAAEPRAAEEIVRLCGQLPLAVRIAGARLAARPQWQLSRLAERLRVQCRTLQELTLGDLEVRSSLAFSYDGLARRERTALRRLGLLDVSTFGGWLVAPLLGCSPTDAEEIVERLVDAQLVTLIGEEGGFLRYRLHDLTRVFARQQGEAEETEDEVLAACTRAAQTCLALTELAGRSIPHAGFDQPTRADTDPFVDDCAVTELLADPEAWFDAEQTTLIGIVERISELNLTDMATRLAAGLCASHFSVRNQFTQWWRTHAAALAAARRAGDRAGEARLLSGLGWLRYEQDRFDEAQTYYDQAIKAFRDSGDRHGEATTLLSLSTVQRERGELARARSSIDSALPWLEQPAHIAQAAHGLGRVLTEQGELEQALSECVHALQLYRRLGDRRGEAITLRSVSIVHRAAGRLTEAAEHAEAAVGILHDLGDRLMYAYAIQALAKVRIRQGLGDTMRHELLECLRTCNEMQDGFGQALTLRTLGELDLATGRPQHAIDHLNRSLQWWTALDLPTWQTRTLRDLTTARAELARSGRTANTRPETNEPREGTSFTTRQPGCR</sequence>
<organism evidence="11 12">
    <name type="scientific">Streptomyces minutiscleroticus</name>
    <dbReference type="NCBI Taxonomy" id="68238"/>
    <lineage>
        <taxon>Bacteria</taxon>
        <taxon>Bacillati</taxon>
        <taxon>Actinomycetota</taxon>
        <taxon>Actinomycetes</taxon>
        <taxon>Kitasatosporales</taxon>
        <taxon>Streptomycetaceae</taxon>
        <taxon>Streptomyces</taxon>
    </lineage>
</organism>
<dbReference type="PROSITE" id="PS51755">
    <property type="entry name" value="OMPR_PHOB"/>
    <property type="match status" value="1"/>
</dbReference>
<evidence type="ECO:0000256" key="5">
    <source>
        <dbReference type="ARBA" id="ARBA00023125"/>
    </source>
</evidence>
<dbReference type="SMART" id="SM00028">
    <property type="entry name" value="TPR"/>
    <property type="match status" value="2"/>
</dbReference>
<dbReference type="CDD" id="cd15831">
    <property type="entry name" value="BTAD"/>
    <property type="match status" value="1"/>
</dbReference>
<evidence type="ECO:0000313" key="12">
    <source>
        <dbReference type="Proteomes" id="UP000619244"/>
    </source>
</evidence>
<comment type="caution">
    <text evidence="11">The sequence shown here is derived from an EMBL/GenBank/DDBJ whole genome shotgun (WGS) entry which is preliminary data.</text>
</comment>
<reference evidence="11" key="1">
    <citation type="journal article" date="2014" name="Int. J. Syst. Evol. Microbiol.">
        <title>Complete genome sequence of Corynebacterium casei LMG S-19264T (=DSM 44701T), isolated from a smear-ripened cheese.</title>
        <authorList>
            <consortium name="US DOE Joint Genome Institute (JGI-PGF)"/>
            <person name="Walter F."/>
            <person name="Albersmeier A."/>
            <person name="Kalinowski J."/>
            <person name="Ruckert C."/>
        </authorList>
    </citation>
    <scope>NUCLEOTIDE SEQUENCE</scope>
    <source>
        <strain evidence="11">JCM 4790</strain>
    </source>
</reference>
<keyword evidence="12" id="KW-1185">Reference proteome</keyword>
<dbReference type="PRINTS" id="PR00364">
    <property type="entry name" value="DISEASERSIST"/>
</dbReference>
<accession>A0A918NM96</accession>
<dbReference type="Gene3D" id="3.40.50.300">
    <property type="entry name" value="P-loop containing nucleotide triphosphate hydrolases"/>
    <property type="match status" value="1"/>
</dbReference>
<evidence type="ECO:0000256" key="4">
    <source>
        <dbReference type="ARBA" id="ARBA00023015"/>
    </source>
</evidence>
<dbReference type="EMBL" id="BMVU01000017">
    <property type="protein sequence ID" value="GGX80307.1"/>
    <property type="molecule type" value="Genomic_DNA"/>
</dbReference>
<proteinExistence type="inferred from homology"/>
<evidence type="ECO:0000259" key="10">
    <source>
        <dbReference type="PROSITE" id="PS51755"/>
    </source>
</evidence>
<dbReference type="Pfam" id="PF00931">
    <property type="entry name" value="NB-ARC"/>
    <property type="match status" value="1"/>
</dbReference>
<dbReference type="Gene3D" id="1.10.8.430">
    <property type="entry name" value="Helical domain of apoptotic protease-activating factors"/>
    <property type="match status" value="1"/>
</dbReference>
<evidence type="ECO:0000256" key="2">
    <source>
        <dbReference type="ARBA" id="ARBA00022737"/>
    </source>
</evidence>
<keyword evidence="3" id="KW-0902">Two-component regulatory system</keyword>
<dbReference type="InterPro" id="IPR036388">
    <property type="entry name" value="WH-like_DNA-bd_sf"/>
</dbReference>
<dbReference type="Proteomes" id="UP000619244">
    <property type="component" value="Unassembled WGS sequence"/>
</dbReference>
<feature type="compositionally biased region" description="Polar residues" evidence="9">
    <location>
        <begin position="1007"/>
        <end position="1017"/>
    </location>
</feature>
<dbReference type="SUPFAM" id="SSF46894">
    <property type="entry name" value="C-terminal effector domain of the bipartite response regulators"/>
    <property type="match status" value="1"/>
</dbReference>
<dbReference type="Pfam" id="PF00486">
    <property type="entry name" value="Trans_reg_C"/>
    <property type="match status" value="1"/>
</dbReference>
<dbReference type="SMART" id="SM01043">
    <property type="entry name" value="BTAD"/>
    <property type="match status" value="1"/>
</dbReference>
<dbReference type="InterPro" id="IPR016032">
    <property type="entry name" value="Sig_transdc_resp-reg_C-effctor"/>
</dbReference>
<reference evidence="11" key="2">
    <citation type="submission" date="2020-09" db="EMBL/GenBank/DDBJ databases">
        <authorList>
            <person name="Sun Q."/>
            <person name="Ohkuma M."/>
        </authorList>
    </citation>
    <scope>NUCLEOTIDE SEQUENCE</scope>
    <source>
        <strain evidence="11">JCM 4790</strain>
    </source>
</reference>
<evidence type="ECO:0000256" key="3">
    <source>
        <dbReference type="ARBA" id="ARBA00023012"/>
    </source>
</evidence>
<dbReference type="SUPFAM" id="SSF48452">
    <property type="entry name" value="TPR-like"/>
    <property type="match status" value="3"/>
</dbReference>
<feature type="region of interest" description="Disordered" evidence="9">
    <location>
        <begin position="986"/>
        <end position="1017"/>
    </location>
</feature>
<dbReference type="InterPro" id="IPR001867">
    <property type="entry name" value="OmpR/PhoB-type_DNA-bd"/>
</dbReference>
<keyword evidence="2" id="KW-0677">Repeat</keyword>
<dbReference type="SUPFAM" id="SSF52540">
    <property type="entry name" value="P-loop containing nucleoside triphosphate hydrolases"/>
    <property type="match status" value="1"/>
</dbReference>
<dbReference type="InterPro" id="IPR005158">
    <property type="entry name" value="BTAD"/>
</dbReference>
<evidence type="ECO:0000256" key="6">
    <source>
        <dbReference type="ARBA" id="ARBA00023163"/>
    </source>
</evidence>
<gene>
    <name evidence="11" type="ORF">GCM10010358_38320</name>
</gene>
<dbReference type="InterPro" id="IPR019734">
    <property type="entry name" value="TPR_rpt"/>
</dbReference>
<dbReference type="AlphaFoldDB" id="A0A918NM96"/>
<keyword evidence="5 8" id="KW-0238">DNA-binding</keyword>
<dbReference type="SMART" id="SM00862">
    <property type="entry name" value="Trans_reg_C"/>
    <property type="match status" value="1"/>
</dbReference>
<evidence type="ECO:0000256" key="7">
    <source>
        <dbReference type="PROSITE-ProRule" id="PRU00339"/>
    </source>
</evidence>
<dbReference type="PANTHER" id="PTHR35807:SF1">
    <property type="entry name" value="TRANSCRIPTIONAL REGULATOR REDD"/>
    <property type="match status" value="1"/>
</dbReference>
<evidence type="ECO:0000256" key="9">
    <source>
        <dbReference type="SAM" id="MobiDB-lite"/>
    </source>
</evidence>
<keyword evidence="4" id="KW-0805">Transcription regulation</keyword>
<name>A0A918NM96_9ACTN</name>
<dbReference type="Gene3D" id="1.25.40.10">
    <property type="entry name" value="Tetratricopeptide repeat domain"/>
    <property type="match status" value="2"/>
</dbReference>
<feature type="repeat" description="TPR" evidence="7">
    <location>
        <begin position="737"/>
        <end position="770"/>
    </location>
</feature>
<dbReference type="GO" id="GO:0000160">
    <property type="term" value="P:phosphorelay signal transduction system"/>
    <property type="evidence" value="ECO:0007669"/>
    <property type="project" value="UniProtKB-KW"/>
</dbReference>
<feature type="DNA-binding region" description="OmpR/PhoB-type" evidence="8">
    <location>
        <begin position="16"/>
        <end position="115"/>
    </location>
</feature>
<keyword evidence="6" id="KW-0804">Transcription</keyword>
<dbReference type="Pfam" id="PF03704">
    <property type="entry name" value="BTAD"/>
    <property type="match status" value="1"/>
</dbReference>
<evidence type="ECO:0000313" key="11">
    <source>
        <dbReference type="EMBL" id="GGX80307.1"/>
    </source>
</evidence>
<dbReference type="GO" id="GO:0003677">
    <property type="term" value="F:DNA binding"/>
    <property type="evidence" value="ECO:0007669"/>
    <property type="project" value="UniProtKB-UniRule"/>
</dbReference>
<dbReference type="InterPro" id="IPR051677">
    <property type="entry name" value="AfsR-DnrI-RedD_regulator"/>
</dbReference>
<dbReference type="InterPro" id="IPR002182">
    <property type="entry name" value="NB-ARC"/>
</dbReference>
<dbReference type="GO" id="GO:0043531">
    <property type="term" value="F:ADP binding"/>
    <property type="evidence" value="ECO:0007669"/>
    <property type="project" value="InterPro"/>
</dbReference>
<protein>
    <submittedName>
        <fullName evidence="11">SARP family transcriptional regulator</fullName>
    </submittedName>
</protein>
<evidence type="ECO:0000256" key="1">
    <source>
        <dbReference type="ARBA" id="ARBA00005820"/>
    </source>
</evidence>
<dbReference type="GO" id="GO:0006355">
    <property type="term" value="P:regulation of DNA-templated transcription"/>
    <property type="evidence" value="ECO:0007669"/>
    <property type="project" value="InterPro"/>
</dbReference>
<dbReference type="PROSITE" id="PS50005">
    <property type="entry name" value="TPR"/>
    <property type="match status" value="1"/>
</dbReference>
<comment type="similarity">
    <text evidence="1">Belongs to the AfsR/DnrI/RedD regulatory family.</text>
</comment>
<keyword evidence="7" id="KW-0802">TPR repeat</keyword>
<evidence type="ECO:0000256" key="8">
    <source>
        <dbReference type="PROSITE-ProRule" id="PRU01091"/>
    </source>
</evidence>
<dbReference type="InterPro" id="IPR027417">
    <property type="entry name" value="P-loop_NTPase"/>
</dbReference>
<dbReference type="InterPro" id="IPR011990">
    <property type="entry name" value="TPR-like_helical_dom_sf"/>
</dbReference>
<dbReference type="PANTHER" id="PTHR35807">
    <property type="entry name" value="TRANSCRIPTIONAL REGULATOR REDD-RELATED"/>
    <property type="match status" value="1"/>
</dbReference>
<dbReference type="InterPro" id="IPR042197">
    <property type="entry name" value="Apaf_helical"/>
</dbReference>
<dbReference type="Gene3D" id="1.10.10.10">
    <property type="entry name" value="Winged helix-like DNA-binding domain superfamily/Winged helix DNA-binding domain"/>
    <property type="match status" value="1"/>
</dbReference>
<dbReference type="Pfam" id="PF13424">
    <property type="entry name" value="TPR_12"/>
    <property type="match status" value="2"/>
</dbReference>
<feature type="domain" description="OmpR/PhoB-type" evidence="10">
    <location>
        <begin position="16"/>
        <end position="115"/>
    </location>
</feature>